<dbReference type="RefSeq" id="WP_009524679.1">
    <property type="nucleotide sequence ID" value="NZ_JBQNBP010000043.1"/>
</dbReference>
<evidence type="ECO:0000313" key="3">
    <source>
        <dbReference type="Proteomes" id="UP000006437"/>
    </source>
</evidence>
<dbReference type="EMBL" id="AFZE01000045">
    <property type="protein sequence ID" value="EHL13142.1"/>
    <property type="molecule type" value="Genomic_DNA"/>
</dbReference>
<dbReference type="AlphaFoldDB" id="G9X219"/>
<feature type="transmembrane region" description="Helical" evidence="1">
    <location>
        <begin position="63"/>
        <end position="86"/>
    </location>
</feature>
<keyword evidence="1" id="KW-0812">Transmembrane</keyword>
<dbReference type="PATRIC" id="fig|796937.3.peg.1665"/>
<proteinExistence type="predicted"/>
<feature type="transmembrane region" description="Helical" evidence="1">
    <location>
        <begin position="16"/>
        <end position="42"/>
    </location>
</feature>
<protein>
    <recommendedName>
        <fullName evidence="4">PF05987 domain protein</fullName>
    </recommendedName>
</protein>
<dbReference type="HOGENOM" id="CLU_155816_0_0_9"/>
<dbReference type="Proteomes" id="UP000006437">
    <property type="component" value="Unassembled WGS sequence"/>
</dbReference>
<evidence type="ECO:0008006" key="4">
    <source>
        <dbReference type="Google" id="ProtNLM"/>
    </source>
</evidence>
<evidence type="ECO:0000256" key="1">
    <source>
        <dbReference type="SAM" id="Phobius"/>
    </source>
</evidence>
<keyword evidence="1" id="KW-1133">Transmembrane helix</keyword>
<dbReference type="BioCyc" id="EBAC796937-HMP:GMGH-443-MONOMER"/>
<reference evidence="2 3" key="1">
    <citation type="submission" date="2011-08" db="EMBL/GenBank/DDBJ databases">
        <title>The Genome Sequence of Eubacteriaceae bacterium ACC19a.</title>
        <authorList>
            <consortium name="The Broad Institute Genome Sequencing Platform"/>
            <person name="Earl A."/>
            <person name="Ward D."/>
            <person name="Feldgarden M."/>
            <person name="Gevers D."/>
            <person name="Sizova M."/>
            <person name="Hazen A."/>
            <person name="Epstein S."/>
            <person name="Young S.K."/>
            <person name="Zeng Q."/>
            <person name="Gargeya S."/>
            <person name="Fitzgerald M."/>
            <person name="Haas B."/>
            <person name="Abouelleil A."/>
            <person name="Alvarado L."/>
            <person name="Arachchi H.M."/>
            <person name="Berlin A."/>
            <person name="Brown A."/>
            <person name="Chapman S.B."/>
            <person name="Chen Z."/>
            <person name="Dunbar C."/>
            <person name="Freedman E."/>
            <person name="Gearin G."/>
            <person name="Gellesch M."/>
            <person name="Goldberg J."/>
            <person name="Griggs A."/>
            <person name="Gujja S."/>
            <person name="Heiman D."/>
            <person name="Howarth C."/>
            <person name="Larson L."/>
            <person name="Lui A."/>
            <person name="MacDonald P.J.P."/>
            <person name="Montmayeur A."/>
            <person name="Murphy C."/>
            <person name="Neiman D."/>
            <person name="Pearson M."/>
            <person name="Priest M."/>
            <person name="Roberts A."/>
            <person name="Saif S."/>
            <person name="Shea T."/>
            <person name="Shenoy N."/>
            <person name="Sisk P."/>
            <person name="Stolte C."/>
            <person name="Sykes S."/>
            <person name="Wortman J."/>
            <person name="Nusbaum C."/>
            <person name="Birren B."/>
        </authorList>
    </citation>
    <scope>NUCLEOTIDE SEQUENCE [LARGE SCALE GENOMIC DNA]</scope>
    <source>
        <strain evidence="2 3">ACC19a</strain>
    </source>
</reference>
<organism evidence="2 3">
    <name type="scientific">Peptoanaerobacter stomatis</name>
    <dbReference type="NCBI Taxonomy" id="796937"/>
    <lineage>
        <taxon>Bacteria</taxon>
        <taxon>Bacillati</taxon>
        <taxon>Bacillota</taxon>
        <taxon>Clostridia</taxon>
        <taxon>Peptostreptococcales</taxon>
        <taxon>Filifactoraceae</taxon>
        <taxon>Peptoanaerobacter</taxon>
    </lineage>
</organism>
<sequence length="103" mass="11919">MASGEYYFDGGLLELIGWYILGFIVTTLTLGICFPWAITMIYSWEAKHTVLDGRRLRFKGTAIGLFGNWIKWLLLTIITFGIYGFWVGIALKKWKTKNLEFEN</sequence>
<comment type="caution">
    <text evidence="2">The sequence shown here is derived from an EMBL/GenBank/DDBJ whole genome shotgun (WGS) entry which is preliminary data.</text>
</comment>
<evidence type="ECO:0000313" key="2">
    <source>
        <dbReference type="EMBL" id="EHL13142.1"/>
    </source>
</evidence>
<name>G9X219_9FIRM</name>
<keyword evidence="1" id="KW-0472">Membrane</keyword>
<gene>
    <name evidence="2" type="ORF">HMPREF9629_00442</name>
</gene>
<accession>G9X219</accession>